<dbReference type="Gene3D" id="3.90.870.50">
    <property type="match status" value="1"/>
</dbReference>
<dbReference type="Pfam" id="PF22521">
    <property type="entry name" value="HypF_C_2"/>
    <property type="match status" value="1"/>
</dbReference>
<dbReference type="RefSeq" id="WP_136990940.1">
    <property type="nucleotide sequence ID" value="NZ_SZPQ01000020.1"/>
</dbReference>
<keyword evidence="6" id="KW-0862">Zinc</keyword>
<comment type="function">
    <text evidence="8">Involved in the maturation of [NiFe] hydrogenases. Along with HypE, it catalyzes the synthesis of the CN ligands of the active site iron of [NiFe]-hydrogenases. HypF functions as a carbamoyl transferase using carbamoylphosphate as a substrate and transferring the carboxamido moiety in an ATP-dependent reaction to the thiolate of the C-terminal cysteine of HypE yielding a protein-S-carboxamide.</text>
</comment>
<proteinExistence type="inferred from homology"/>
<gene>
    <name evidence="12" type="primary">hypF</name>
    <name evidence="12" type="ORF">FCN80_14795</name>
</gene>
<keyword evidence="3" id="KW-0436">Ligase</keyword>
<comment type="pathway">
    <text evidence="1 8">Protein modification; [NiFe] hydrogenase maturation.</text>
</comment>
<evidence type="ECO:0000259" key="10">
    <source>
        <dbReference type="PROSITE" id="PS51160"/>
    </source>
</evidence>
<dbReference type="Gene3D" id="3.30.420.40">
    <property type="match status" value="1"/>
</dbReference>
<dbReference type="Gene3D" id="3.30.110.120">
    <property type="match status" value="1"/>
</dbReference>
<evidence type="ECO:0000259" key="11">
    <source>
        <dbReference type="PROSITE" id="PS51163"/>
    </source>
</evidence>
<dbReference type="InterPro" id="IPR051060">
    <property type="entry name" value="Carbamoyltrans_HypF-like"/>
</dbReference>
<reference evidence="12 13" key="1">
    <citation type="submission" date="2019-04" db="EMBL/GenBank/DDBJ databases">
        <authorList>
            <person name="Li M."/>
            <person name="Gao C."/>
        </authorList>
    </citation>
    <scope>NUCLEOTIDE SEQUENCE [LARGE SCALE GENOMIC DNA]</scope>
    <source>
        <strain evidence="12 13">BGMRC 2031</strain>
    </source>
</reference>
<comment type="catalytic activity">
    <reaction evidence="9">
        <text>an acyl phosphate + H2O = a carboxylate + phosphate + H(+)</text>
        <dbReference type="Rhea" id="RHEA:14965"/>
        <dbReference type="ChEBI" id="CHEBI:15377"/>
        <dbReference type="ChEBI" id="CHEBI:15378"/>
        <dbReference type="ChEBI" id="CHEBI:29067"/>
        <dbReference type="ChEBI" id="CHEBI:43474"/>
        <dbReference type="ChEBI" id="CHEBI:59918"/>
        <dbReference type="EC" id="3.6.1.7"/>
    </reaction>
</comment>
<evidence type="ECO:0000256" key="3">
    <source>
        <dbReference type="ARBA" id="ARBA00022598"/>
    </source>
</evidence>
<feature type="domain" description="Acylphosphatase-like" evidence="10">
    <location>
        <begin position="5"/>
        <end position="90"/>
    </location>
</feature>
<dbReference type="SUPFAM" id="SSF55821">
    <property type="entry name" value="YrdC/RibB"/>
    <property type="match status" value="1"/>
</dbReference>
<sequence length="812" mass="87314">MAYDGILLRIKGKVQGVGFRPTVWRLARQMGLNGDVSNNGAGVDVRLYGHNAADFAERLRQCCPPLAQIHAIESLPWQWPRPPREFTILASGGGEMTTQVVPDAATCDACLAELLHRGDRRRHYPFINCTHCGPRFTLIRRMPYDRPNTAMAAFPLCPRCAAEYRDPADRRFHAQPTACPDCGPHVWLARPDGGELATGDAAISLAVRRLLAGEIVAIKGVGGFHLACDATNLAAVARLRRRKHRPSKPLAVMMPNLRRLRRYLGPVTQEAIDLLRSPAAPIVLLAKPPSEAAPPGCGGSALCGLVAPGLHEIGVMLPANPLQHLLLRRAGRPLVMTSGNAGGRPPVLENDRALADLAGIADYWLMHNRDILQRADDSLVRPALGRPEILRRARGYVPDALPLPPGFERIPPVLALGADLKNTFCLLRDGQAIVSQHLGDLADEGISRQQRQALALFRQIWDFTPALIAVDAHPGYLSRRQGEILAGQNGLPCVAILHHHAHLAACLAENGWPREAGPVIGLALDGLGYGESRPGYDDDLCAATAGPGQPEPRTAAPGNAVGQGALWGGECLLIDYRRCEWLGGLPPVALPGGDMAARQPWRNLLAHWLRFVPDWRSLPEARVIPAALAEPLSRAVARNIHAPRASSAGRLFDAIAAALGLCPNEISWEGEAACRLEALAWQAVKPAAPVDIPVTMPLRGNRLDLAVFWRQWLTWPAPPAQRAYAFHLALARGFADMARLAARRHGLNAVALSGGVVQNRLFRELLIQELAGLRVLTPASLPAGDGGVALGQGVIAAVMAAGARLEDAPSNA</sequence>
<dbReference type="InterPro" id="IPR006070">
    <property type="entry name" value="Sua5-like_dom"/>
</dbReference>
<dbReference type="PANTHER" id="PTHR42959:SF1">
    <property type="entry name" value="CARBAMOYLTRANSFERASE HYPF"/>
    <property type="match status" value="1"/>
</dbReference>
<comment type="similarity">
    <text evidence="2 8">Belongs to the carbamoyltransferase HypF family.</text>
</comment>
<evidence type="ECO:0000313" key="13">
    <source>
        <dbReference type="Proteomes" id="UP000305202"/>
    </source>
</evidence>
<dbReference type="Proteomes" id="UP000305202">
    <property type="component" value="Unassembled WGS sequence"/>
</dbReference>
<dbReference type="Gene3D" id="3.30.420.360">
    <property type="match status" value="1"/>
</dbReference>
<keyword evidence="13" id="KW-1185">Reference proteome</keyword>
<feature type="active site" evidence="9">
    <location>
        <position position="38"/>
    </location>
</feature>
<comment type="caution">
    <text evidence="12">The sequence shown here is derived from an EMBL/GenBank/DDBJ whole genome shotgun (WGS) entry which is preliminary data.</text>
</comment>
<dbReference type="PROSITE" id="PS00150">
    <property type="entry name" value="ACYLPHOSPHATASE_1"/>
    <property type="match status" value="1"/>
</dbReference>
<dbReference type="Pfam" id="PF07503">
    <property type="entry name" value="zf-HYPF"/>
    <property type="match status" value="2"/>
</dbReference>
<dbReference type="InterPro" id="IPR017945">
    <property type="entry name" value="DHBP_synth_RibB-like_a/b_dom"/>
</dbReference>
<dbReference type="SUPFAM" id="SSF54975">
    <property type="entry name" value="Acylphosphatase/BLUF domain-like"/>
    <property type="match status" value="1"/>
</dbReference>
<keyword evidence="4" id="KW-0479">Metal-binding</keyword>
<evidence type="ECO:0000256" key="6">
    <source>
        <dbReference type="ARBA" id="ARBA00022833"/>
    </source>
</evidence>
<dbReference type="InterPro" id="IPR036046">
    <property type="entry name" value="Acylphosphatase-like_dom_sf"/>
</dbReference>
<dbReference type="PIRSF" id="PIRSF006256">
    <property type="entry name" value="CMPcnvr_hdrg_mat"/>
    <property type="match status" value="1"/>
</dbReference>
<dbReference type="InterPro" id="IPR004421">
    <property type="entry name" value="Carbamoyltransferase_HypF"/>
</dbReference>
<dbReference type="Pfam" id="PF01300">
    <property type="entry name" value="Sua5_yciO_yrdC"/>
    <property type="match status" value="1"/>
</dbReference>
<evidence type="ECO:0000256" key="7">
    <source>
        <dbReference type="ARBA" id="ARBA00048220"/>
    </source>
</evidence>
<evidence type="ECO:0000256" key="2">
    <source>
        <dbReference type="ARBA" id="ARBA00008097"/>
    </source>
</evidence>
<evidence type="ECO:0000256" key="4">
    <source>
        <dbReference type="ARBA" id="ARBA00022723"/>
    </source>
</evidence>
<dbReference type="Pfam" id="PF00708">
    <property type="entry name" value="Acylphosphatase"/>
    <property type="match status" value="1"/>
</dbReference>
<evidence type="ECO:0000313" key="12">
    <source>
        <dbReference type="EMBL" id="TKI05377.1"/>
    </source>
</evidence>
<dbReference type="InterPro" id="IPR017968">
    <property type="entry name" value="Acylphosphatase_CS"/>
</dbReference>
<dbReference type="InterPro" id="IPR011125">
    <property type="entry name" value="Znf_HypF"/>
</dbReference>
<protein>
    <recommendedName>
        <fullName evidence="8">Carbamoyltransferase HypF</fullName>
        <ecNumber evidence="8">6.2.-.-</ecNumber>
    </recommendedName>
</protein>
<feature type="active site" evidence="9">
    <location>
        <position position="20"/>
    </location>
</feature>
<feature type="domain" description="YrdC-like" evidence="11">
    <location>
        <begin position="200"/>
        <end position="395"/>
    </location>
</feature>
<dbReference type="EC" id="6.2.-.-" evidence="8"/>
<dbReference type="EMBL" id="SZPQ01000020">
    <property type="protein sequence ID" value="TKI05377.1"/>
    <property type="molecule type" value="Genomic_DNA"/>
</dbReference>
<dbReference type="PANTHER" id="PTHR42959">
    <property type="entry name" value="CARBAMOYLTRANSFERASE"/>
    <property type="match status" value="1"/>
</dbReference>
<dbReference type="PROSITE" id="PS51163">
    <property type="entry name" value="YRDC"/>
    <property type="match status" value="1"/>
</dbReference>
<dbReference type="Pfam" id="PF17788">
    <property type="entry name" value="HypF_C"/>
    <property type="match status" value="1"/>
</dbReference>
<comment type="catalytic activity">
    <reaction evidence="7 8">
        <text>C-terminal L-cysteinyl-[HypE protein] + carbamoyl phosphate + ATP + H2O = C-terminal S-carboxamide-L-cysteinyl-[HypE protein] + AMP + phosphate + diphosphate + H(+)</text>
        <dbReference type="Rhea" id="RHEA:55636"/>
        <dbReference type="Rhea" id="RHEA-COMP:14247"/>
        <dbReference type="Rhea" id="RHEA-COMP:14392"/>
        <dbReference type="ChEBI" id="CHEBI:15377"/>
        <dbReference type="ChEBI" id="CHEBI:15378"/>
        <dbReference type="ChEBI" id="CHEBI:30616"/>
        <dbReference type="ChEBI" id="CHEBI:33019"/>
        <dbReference type="ChEBI" id="CHEBI:43474"/>
        <dbReference type="ChEBI" id="CHEBI:58228"/>
        <dbReference type="ChEBI" id="CHEBI:76913"/>
        <dbReference type="ChEBI" id="CHEBI:139126"/>
        <dbReference type="ChEBI" id="CHEBI:456215"/>
    </reaction>
</comment>
<keyword evidence="5" id="KW-0863">Zinc-finger</keyword>
<evidence type="ECO:0000256" key="5">
    <source>
        <dbReference type="ARBA" id="ARBA00022771"/>
    </source>
</evidence>
<accession>A0ABY2SJK3</accession>
<dbReference type="InterPro" id="IPR055128">
    <property type="entry name" value="HypF_C_2"/>
</dbReference>
<keyword evidence="9" id="KW-0378">Hydrolase</keyword>
<dbReference type="NCBIfam" id="TIGR00143">
    <property type="entry name" value="hypF"/>
    <property type="match status" value="1"/>
</dbReference>
<evidence type="ECO:0000256" key="8">
    <source>
        <dbReference type="PIRNR" id="PIRNR006256"/>
    </source>
</evidence>
<dbReference type="InterPro" id="IPR041440">
    <property type="entry name" value="HypF_C"/>
</dbReference>
<evidence type="ECO:0000256" key="1">
    <source>
        <dbReference type="ARBA" id="ARBA00004711"/>
    </source>
</evidence>
<evidence type="ECO:0000256" key="9">
    <source>
        <dbReference type="PROSITE-ProRule" id="PRU00520"/>
    </source>
</evidence>
<dbReference type="PROSITE" id="PS51160">
    <property type="entry name" value="ACYLPHOSPHATASE_3"/>
    <property type="match status" value="1"/>
</dbReference>
<organism evidence="12 13">
    <name type="scientific">Martelella alba</name>
    <dbReference type="NCBI Taxonomy" id="2590451"/>
    <lineage>
        <taxon>Bacteria</taxon>
        <taxon>Pseudomonadati</taxon>
        <taxon>Pseudomonadota</taxon>
        <taxon>Alphaproteobacteria</taxon>
        <taxon>Hyphomicrobiales</taxon>
        <taxon>Aurantimonadaceae</taxon>
        <taxon>Martelella</taxon>
    </lineage>
</organism>
<dbReference type="InterPro" id="IPR001792">
    <property type="entry name" value="Acylphosphatase-like_dom"/>
</dbReference>
<name>A0ABY2SJK3_9HYPH</name>